<evidence type="ECO:0000256" key="6">
    <source>
        <dbReference type="ARBA" id="ARBA00022692"/>
    </source>
</evidence>
<dbReference type="PROSITE" id="PS50885">
    <property type="entry name" value="HAMP"/>
    <property type="match status" value="1"/>
</dbReference>
<feature type="transmembrane region" description="Helical" evidence="12">
    <location>
        <begin position="189"/>
        <end position="211"/>
    </location>
</feature>
<evidence type="ECO:0000256" key="2">
    <source>
        <dbReference type="ARBA" id="ARBA00022475"/>
    </source>
</evidence>
<dbReference type="SMART" id="SM00304">
    <property type="entry name" value="HAMP"/>
    <property type="match status" value="1"/>
</dbReference>
<name>A0ABU5GTU1_9GAMM</name>
<dbReference type="InterPro" id="IPR004090">
    <property type="entry name" value="Chemotax_Me-accpt_rcpt"/>
</dbReference>
<dbReference type="PROSITE" id="PS50111">
    <property type="entry name" value="CHEMOTAXIS_TRANSDUC_2"/>
    <property type="match status" value="1"/>
</dbReference>
<protein>
    <submittedName>
        <fullName evidence="15">Methyl-accepting chemotaxis protein</fullName>
    </submittedName>
</protein>
<evidence type="ECO:0000256" key="8">
    <source>
        <dbReference type="ARBA" id="ARBA00023136"/>
    </source>
</evidence>
<proteinExistence type="inferred from homology"/>
<keyword evidence="8 12" id="KW-0472">Membrane</keyword>
<dbReference type="PANTHER" id="PTHR43531:SF14">
    <property type="entry name" value="METHYL-ACCEPTING CHEMOTAXIS PROTEIN I-RELATED"/>
    <property type="match status" value="1"/>
</dbReference>
<reference evidence="15 16" key="1">
    <citation type="submission" date="2023-12" db="EMBL/GenBank/DDBJ databases">
        <title>Denitrificimonas halotolerans sp. nov.,a novel species isolated from landfill leachate.</title>
        <authorList>
            <person name="Wang S."/>
        </authorList>
    </citation>
    <scope>NUCLEOTIDE SEQUENCE [LARGE SCALE GENOMIC DNA]</scope>
    <source>
        <strain evidence="15 16">JX-1</strain>
    </source>
</reference>
<organism evidence="15 16">
    <name type="scientific">Denitrificimonas halotolerans</name>
    <dbReference type="NCBI Taxonomy" id="3098930"/>
    <lineage>
        <taxon>Bacteria</taxon>
        <taxon>Pseudomonadati</taxon>
        <taxon>Pseudomonadota</taxon>
        <taxon>Gammaproteobacteria</taxon>
        <taxon>Pseudomonadales</taxon>
        <taxon>Pseudomonadaceae</taxon>
        <taxon>Denitrificimonas</taxon>
    </lineage>
</organism>
<dbReference type="RefSeq" id="WP_321553752.1">
    <property type="nucleotide sequence ID" value="NZ_JAXIVU010000011.1"/>
</dbReference>
<evidence type="ECO:0000313" key="15">
    <source>
        <dbReference type="EMBL" id="MDY7219661.1"/>
    </source>
</evidence>
<keyword evidence="2" id="KW-1003">Cell membrane</keyword>
<evidence type="ECO:0000313" key="16">
    <source>
        <dbReference type="Proteomes" id="UP001294570"/>
    </source>
</evidence>
<keyword evidence="16" id="KW-1185">Reference proteome</keyword>
<comment type="subcellular location">
    <subcellularLocation>
        <location evidence="1">Cell inner membrane</location>
        <topology evidence="1">Multi-pass membrane protein</topology>
    </subcellularLocation>
</comment>
<keyword evidence="6 12" id="KW-0812">Transmembrane</keyword>
<dbReference type="InterPro" id="IPR003660">
    <property type="entry name" value="HAMP_dom"/>
</dbReference>
<dbReference type="Gene3D" id="1.10.287.950">
    <property type="entry name" value="Methyl-accepting chemotaxis protein"/>
    <property type="match status" value="1"/>
</dbReference>
<dbReference type="CDD" id="cd11386">
    <property type="entry name" value="MCP_signal"/>
    <property type="match status" value="1"/>
</dbReference>
<dbReference type="Pfam" id="PF00015">
    <property type="entry name" value="MCPsignal"/>
    <property type="match status" value="1"/>
</dbReference>
<dbReference type="Pfam" id="PF00672">
    <property type="entry name" value="HAMP"/>
    <property type="match status" value="1"/>
</dbReference>
<dbReference type="SMART" id="SM00283">
    <property type="entry name" value="MA"/>
    <property type="match status" value="1"/>
</dbReference>
<gene>
    <name evidence="15" type="ORF">TOI97_08810</name>
</gene>
<dbReference type="SUPFAM" id="SSF58104">
    <property type="entry name" value="Methyl-accepting chemotaxis protein (MCP) signaling domain"/>
    <property type="match status" value="1"/>
</dbReference>
<dbReference type="InterPro" id="IPR035440">
    <property type="entry name" value="4HB_MCP_dom_sf"/>
</dbReference>
<evidence type="ECO:0000256" key="5">
    <source>
        <dbReference type="ARBA" id="ARBA00022519"/>
    </source>
</evidence>
<dbReference type="PRINTS" id="PR00260">
    <property type="entry name" value="CHEMTRNSDUCR"/>
</dbReference>
<feature type="transmembrane region" description="Helical" evidence="12">
    <location>
        <begin position="12"/>
        <end position="35"/>
    </location>
</feature>
<comment type="similarity">
    <text evidence="10">Belongs to the methyl-accepting chemotaxis (MCP) protein family.</text>
</comment>
<keyword evidence="5" id="KW-0997">Cell inner membrane</keyword>
<keyword evidence="4" id="KW-0145">Chemotaxis</keyword>
<evidence type="ECO:0000259" key="13">
    <source>
        <dbReference type="PROSITE" id="PS50111"/>
    </source>
</evidence>
<comment type="caution">
    <text evidence="15">The sequence shown here is derived from an EMBL/GenBank/DDBJ whole genome shotgun (WGS) entry which is preliminary data.</text>
</comment>
<sequence length="520" mass="55235">MNQLLRNISINSAINSAVAAFVVFISIIAVLGFSASRVADNAIQSLSRVNVGHISQVEIHMLQAGLQLEIAHTELQAERHVHSEQAQAQARTLLAQARQGLELFVSTDKAPRGAELAAVLARDYHTMFALMDEQLLALAQAQIAQARRLREPLSEAHRKLESSTADFKNFAESRGNGLMSAYEQQVAQFTWVGILVLALTVLVMIAVYLGLRSIVTRPLRTAVTNLQHIANLDLSHPIAVQSKNEIGQLFTAMREMQVGLQKTVGTVRSSSHSIYAGAQDIAMGNADLSSRLEQQAASLQETAASMEQLTATVKQNADNARQASGLALDASNTATRGGDVVDQVVSTMALIAESSQKISDITGLIDSIAFQTNILALNASVEAARAGEQGRGFAVVAGEVRNLAGRSADAAREIRTLIDSSVEQVQTGSKLVNQAGATIEEVEVAVKRVTDIMDEISAASQEQSDGIGQVNIAVGQMDEVTQQNASLVQEAVSAAAALEAQAGRLEGAVSEFRLGAGAEQ</sequence>
<dbReference type="Proteomes" id="UP001294570">
    <property type="component" value="Unassembled WGS sequence"/>
</dbReference>
<accession>A0ABU5GTU1</accession>
<evidence type="ECO:0000256" key="4">
    <source>
        <dbReference type="ARBA" id="ARBA00022500"/>
    </source>
</evidence>
<evidence type="ECO:0000256" key="10">
    <source>
        <dbReference type="ARBA" id="ARBA00029447"/>
    </source>
</evidence>
<evidence type="ECO:0000256" key="9">
    <source>
        <dbReference type="ARBA" id="ARBA00023224"/>
    </source>
</evidence>
<keyword evidence="9 11" id="KW-0807">Transducer</keyword>
<evidence type="ECO:0000256" key="1">
    <source>
        <dbReference type="ARBA" id="ARBA00004429"/>
    </source>
</evidence>
<evidence type="ECO:0000256" key="3">
    <source>
        <dbReference type="ARBA" id="ARBA00022481"/>
    </source>
</evidence>
<evidence type="ECO:0000256" key="12">
    <source>
        <dbReference type="SAM" id="Phobius"/>
    </source>
</evidence>
<keyword evidence="3" id="KW-0488">Methylation</keyword>
<dbReference type="InterPro" id="IPR051310">
    <property type="entry name" value="MCP_chemotaxis"/>
</dbReference>
<keyword evidence="7 12" id="KW-1133">Transmembrane helix</keyword>
<evidence type="ECO:0000256" key="7">
    <source>
        <dbReference type="ARBA" id="ARBA00022989"/>
    </source>
</evidence>
<dbReference type="SUPFAM" id="SSF47170">
    <property type="entry name" value="Aspartate receptor, ligand-binding domain"/>
    <property type="match status" value="1"/>
</dbReference>
<evidence type="ECO:0000256" key="11">
    <source>
        <dbReference type="PROSITE-ProRule" id="PRU00284"/>
    </source>
</evidence>
<dbReference type="CDD" id="cd06225">
    <property type="entry name" value="HAMP"/>
    <property type="match status" value="1"/>
</dbReference>
<evidence type="ECO:0000259" key="14">
    <source>
        <dbReference type="PROSITE" id="PS50885"/>
    </source>
</evidence>
<dbReference type="PANTHER" id="PTHR43531">
    <property type="entry name" value="PROTEIN ICFG"/>
    <property type="match status" value="1"/>
</dbReference>
<dbReference type="InterPro" id="IPR003122">
    <property type="entry name" value="Tar_rcpt_lig-bd"/>
</dbReference>
<feature type="domain" description="HAMP" evidence="14">
    <location>
        <begin position="213"/>
        <end position="265"/>
    </location>
</feature>
<dbReference type="EMBL" id="JAXIVU010000011">
    <property type="protein sequence ID" value="MDY7219661.1"/>
    <property type="molecule type" value="Genomic_DNA"/>
</dbReference>
<feature type="domain" description="Methyl-accepting transducer" evidence="13">
    <location>
        <begin position="270"/>
        <end position="499"/>
    </location>
</feature>
<dbReference type="InterPro" id="IPR004089">
    <property type="entry name" value="MCPsignal_dom"/>
</dbReference>
<dbReference type="Pfam" id="PF02203">
    <property type="entry name" value="TarH"/>
    <property type="match status" value="1"/>
</dbReference>